<evidence type="ECO:0000313" key="1">
    <source>
        <dbReference type="EMBL" id="KAF5549264.1"/>
    </source>
</evidence>
<dbReference type="Pfam" id="PF17660">
    <property type="entry name" value="BTRD1"/>
    <property type="match status" value="2"/>
</dbReference>
<dbReference type="InterPro" id="IPR012338">
    <property type="entry name" value="Beta-lactam/transpept-like"/>
</dbReference>
<proteinExistence type="predicted"/>
<keyword evidence="2" id="KW-1185">Reference proteome</keyword>
<protein>
    <submittedName>
        <fullName evidence="1">Penicillin-binding protein</fullName>
    </submittedName>
</protein>
<name>A0A8H5N1Y9_9HYPO</name>
<evidence type="ECO:0000313" key="2">
    <source>
        <dbReference type="Proteomes" id="UP000574317"/>
    </source>
</evidence>
<dbReference type="Gene3D" id="3.40.710.10">
    <property type="entry name" value="DD-peptidase/beta-lactamase superfamily"/>
    <property type="match status" value="1"/>
</dbReference>
<dbReference type="Proteomes" id="UP000574317">
    <property type="component" value="Unassembled WGS sequence"/>
</dbReference>
<dbReference type="SUPFAM" id="SSF56601">
    <property type="entry name" value="beta-lactamase/transpeptidase-like"/>
    <property type="match status" value="1"/>
</dbReference>
<reference evidence="1 2" key="1">
    <citation type="submission" date="2020-05" db="EMBL/GenBank/DDBJ databases">
        <title>Identification and distribution of gene clusters putatively required for synthesis of sphingolipid metabolism inhibitors in phylogenetically diverse species of the filamentous fungus Fusarium.</title>
        <authorList>
            <person name="Kim H.-S."/>
            <person name="Busman M."/>
            <person name="Brown D.W."/>
            <person name="Divon H."/>
            <person name="Uhlig S."/>
            <person name="Proctor R.H."/>
        </authorList>
    </citation>
    <scope>NUCLEOTIDE SEQUENCE [LARGE SCALE GENOMIC DNA]</scope>
    <source>
        <strain evidence="1 2">NRRL 25196</strain>
    </source>
</reference>
<dbReference type="AlphaFoldDB" id="A0A8H5N1Y9"/>
<accession>A0A8H5N1Y9</accession>
<sequence>MGSLVMSTPQDPTTFQRGYQPIYPSFYGPPHDARYSAIWVYEPLGPDLQMIHDVPEPAFNSWFQEQRRKRYIVTHVTATGTTEGAIFAGDMEEDRKPNKMVWTLDNGIKNWEPSYGTPNNRKYCIMRHENRGYENAALHADLKEEDFQHIFTMKETEFLRKHKSPDSIMEKFMKTNGRTEDDREAVVTNDIFPLARVNKMFTTAAIEHLINRGKLPTQTKVYKQMGYFDAKDERAMNITVKYLLEHKGGHGQHEPGEDISVDFSKVTLSLPQRVAKQPLLAMSLPSASTIAKFAGLHELRVEKNGYRQGNFEGTRTHAKSNGDFDFAVVFNTRDFAFDQEFEDLTENQIRPLPDDLMPWFPRSRNKKWVY</sequence>
<gene>
    <name evidence="1" type="ORF">FNAPI_8084</name>
</gene>
<dbReference type="InterPro" id="IPR049511">
    <property type="entry name" value="PGH-like_rpt"/>
</dbReference>
<dbReference type="EMBL" id="JAAOAO010000301">
    <property type="protein sequence ID" value="KAF5549264.1"/>
    <property type="molecule type" value="Genomic_DNA"/>
</dbReference>
<comment type="caution">
    <text evidence="1">The sequence shown here is derived from an EMBL/GenBank/DDBJ whole genome shotgun (WGS) entry which is preliminary data.</text>
</comment>
<organism evidence="1 2">
    <name type="scientific">Fusarium napiforme</name>
    <dbReference type="NCBI Taxonomy" id="42672"/>
    <lineage>
        <taxon>Eukaryota</taxon>
        <taxon>Fungi</taxon>
        <taxon>Dikarya</taxon>
        <taxon>Ascomycota</taxon>
        <taxon>Pezizomycotina</taxon>
        <taxon>Sordariomycetes</taxon>
        <taxon>Hypocreomycetidae</taxon>
        <taxon>Hypocreales</taxon>
        <taxon>Nectriaceae</taxon>
        <taxon>Fusarium</taxon>
        <taxon>Fusarium fujikuroi species complex</taxon>
    </lineage>
</organism>